<keyword evidence="9" id="KW-1185">Reference proteome</keyword>
<dbReference type="Proteomes" id="UP000834106">
    <property type="component" value="Chromosome 10"/>
</dbReference>
<dbReference type="GO" id="GO:0005886">
    <property type="term" value="C:plasma membrane"/>
    <property type="evidence" value="ECO:0007669"/>
    <property type="project" value="TreeGrafter"/>
</dbReference>
<dbReference type="GO" id="GO:0009055">
    <property type="term" value="F:electron transfer activity"/>
    <property type="evidence" value="ECO:0007669"/>
    <property type="project" value="InterPro"/>
</dbReference>
<evidence type="ECO:0000259" key="7">
    <source>
        <dbReference type="PROSITE" id="PS51485"/>
    </source>
</evidence>
<evidence type="ECO:0000256" key="3">
    <source>
        <dbReference type="ARBA" id="ARBA00023157"/>
    </source>
</evidence>
<keyword evidence="2" id="KW-0186">Copper</keyword>
<feature type="chain" id="PRO_5042018479" description="Basic blue protein" evidence="6">
    <location>
        <begin position="28"/>
        <end position="123"/>
    </location>
</feature>
<dbReference type="Pfam" id="PF02298">
    <property type="entry name" value="Cu_bind_like"/>
    <property type="match status" value="1"/>
</dbReference>
<dbReference type="InterPro" id="IPR041844">
    <property type="entry name" value="Plantacyanin"/>
</dbReference>
<dbReference type="PROSITE" id="PS00196">
    <property type="entry name" value="COPPER_BLUE"/>
    <property type="match status" value="1"/>
</dbReference>
<dbReference type="PANTHER" id="PTHR33021:SF9">
    <property type="entry name" value="PUTATIVE, EXPRESSED-RELATED"/>
    <property type="match status" value="1"/>
</dbReference>
<evidence type="ECO:0000256" key="4">
    <source>
        <dbReference type="ARBA" id="ARBA00071970"/>
    </source>
</evidence>
<feature type="signal peptide" evidence="6">
    <location>
        <begin position="1"/>
        <end position="27"/>
    </location>
</feature>
<evidence type="ECO:0000256" key="6">
    <source>
        <dbReference type="SAM" id="SignalP"/>
    </source>
</evidence>
<evidence type="ECO:0000313" key="9">
    <source>
        <dbReference type="Proteomes" id="UP000834106"/>
    </source>
</evidence>
<evidence type="ECO:0000256" key="2">
    <source>
        <dbReference type="ARBA" id="ARBA00023008"/>
    </source>
</evidence>
<keyword evidence="3" id="KW-1015">Disulfide bond</keyword>
<dbReference type="FunFam" id="2.60.40.420:FF:000013">
    <property type="entry name" value="basic blue protein-like"/>
    <property type="match status" value="1"/>
</dbReference>
<name>A0AAD1ZIW0_9LAMI</name>
<dbReference type="InterPro" id="IPR028871">
    <property type="entry name" value="BlueCu_1_BS"/>
</dbReference>
<dbReference type="PROSITE" id="PS51485">
    <property type="entry name" value="PHYTOCYANIN"/>
    <property type="match status" value="1"/>
</dbReference>
<dbReference type="PANTHER" id="PTHR33021">
    <property type="entry name" value="BLUE COPPER PROTEIN"/>
    <property type="match status" value="1"/>
</dbReference>
<gene>
    <name evidence="8" type="ORF">FPE_LOCUS17747</name>
</gene>
<dbReference type="GO" id="GO:0046872">
    <property type="term" value="F:metal ion binding"/>
    <property type="evidence" value="ECO:0007669"/>
    <property type="project" value="UniProtKB-KW"/>
</dbReference>
<keyword evidence="1" id="KW-0479">Metal-binding</keyword>
<evidence type="ECO:0000313" key="8">
    <source>
        <dbReference type="EMBL" id="CAI9770114.1"/>
    </source>
</evidence>
<proteinExistence type="predicted"/>
<dbReference type="InterPro" id="IPR039391">
    <property type="entry name" value="Phytocyanin-like"/>
</dbReference>
<dbReference type="InterPro" id="IPR008972">
    <property type="entry name" value="Cupredoxin"/>
</dbReference>
<dbReference type="EMBL" id="OU503045">
    <property type="protein sequence ID" value="CAI9770114.1"/>
    <property type="molecule type" value="Genomic_DNA"/>
</dbReference>
<organism evidence="8 9">
    <name type="scientific">Fraxinus pennsylvanica</name>
    <dbReference type="NCBI Taxonomy" id="56036"/>
    <lineage>
        <taxon>Eukaryota</taxon>
        <taxon>Viridiplantae</taxon>
        <taxon>Streptophyta</taxon>
        <taxon>Embryophyta</taxon>
        <taxon>Tracheophyta</taxon>
        <taxon>Spermatophyta</taxon>
        <taxon>Magnoliopsida</taxon>
        <taxon>eudicotyledons</taxon>
        <taxon>Gunneridae</taxon>
        <taxon>Pentapetalae</taxon>
        <taxon>asterids</taxon>
        <taxon>lamiids</taxon>
        <taxon>Lamiales</taxon>
        <taxon>Oleaceae</taxon>
        <taxon>Oleeae</taxon>
        <taxon>Fraxinus</taxon>
    </lineage>
</organism>
<dbReference type="SUPFAM" id="SSF49503">
    <property type="entry name" value="Cupredoxins"/>
    <property type="match status" value="1"/>
</dbReference>
<keyword evidence="6" id="KW-0732">Signal</keyword>
<evidence type="ECO:0000256" key="5">
    <source>
        <dbReference type="ARBA" id="ARBA00082491"/>
    </source>
</evidence>
<protein>
    <recommendedName>
        <fullName evidence="4">Basic blue protein</fullName>
    </recommendedName>
    <alternativeName>
        <fullName evidence="5">Plantacyanin</fullName>
    </alternativeName>
</protein>
<reference evidence="8" key="1">
    <citation type="submission" date="2023-05" db="EMBL/GenBank/DDBJ databases">
        <authorList>
            <person name="Huff M."/>
        </authorList>
    </citation>
    <scope>NUCLEOTIDE SEQUENCE</scope>
</reference>
<evidence type="ECO:0000256" key="1">
    <source>
        <dbReference type="ARBA" id="ARBA00022723"/>
    </source>
</evidence>
<dbReference type="CDD" id="cd11013">
    <property type="entry name" value="Plantacyanin"/>
    <property type="match status" value="1"/>
</dbReference>
<sequence length="123" mass="13422">MLEKKSIAVCRIGMVLGMLVLSNTANAASYTVGDATGWAFNVAGWENGKNFKADDVLEFHYKPEFHKVVVVDKNGYDSCTAPSGAKVYQSGKDQIKLVKGQNYFICSFPEHCHNGMKIAIDAA</sequence>
<feature type="domain" description="Phytocyanin" evidence="7">
    <location>
        <begin position="28"/>
        <end position="123"/>
    </location>
</feature>
<accession>A0AAD1ZIW0</accession>
<dbReference type="AlphaFoldDB" id="A0AAD1ZIW0"/>
<dbReference type="InterPro" id="IPR003245">
    <property type="entry name" value="Phytocyanin_dom"/>
</dbReference>
<dbReference type="Gene3D" id="2.60.40.420">
    <property type="entry name" value="Cupredoxins - blue copper proteins"/>
    <property type="match status" value="1"/>
</dbReference>